<dbReference type="Proteomes" id="UP000095287">
    <property type="component" value="Unplaced"/>
</dbReference>
<dbReference type="InterPro" id="IPR019734">
    <property type="entry name" value="TPR_rpt"/>
</dbReference>
<dbReference type="WBParaSite" id="L893_g24439.t1">
    <property type="protein sequence ID" value="L893_g24439.t1"/>
    <property type="gene ID" value="L893_g24439"/>
</dbReference>
<dbReference type="AlphaFoldDB" id="A0A1I7ZAL5"/>
<protein>
    <submittedName>
        <fullName evidence="6">TPR_REGION domain-containing protein</fullName>
    </submittedName>
</protein>
<dbReference type="PANTHER" id="PTHR16056">
    <property type="entry name" value="REGULATOR OF MICROTUBULE DYNAMICS PROTEIN"/>
    <property type="match status" value="1"/>
</dbReference>
<name>A0A1I7ZAL5_9BILA</name>
<sequence>MFRRVVASASKLVAGVASVQVAATAVAISDADLKKKPEWYQHAVASLEESLKKLSTVAYIESEETLNAAHDVLQRVRDVDNTEILWRYARVLVEQAELSKCPHKKLELLEEAKVYAKKALALEPAKGSAGAHKWYAIAVTKLAQVDKKASASDAVEHFERATKLAPKDPFAWHLLGVAYYNQKKYTEAIQSFNKAEGIKSGFSPANLFYLGDSLKHAGQKKEAVEVLKKCLAAHTKNKADGRGKLEAKKVLSVDFKLQPEEYEPVPTEF</sequence>
<dbReference type="Pfam" id="PF13174">
    <property type="entry name" value="TPR_6"/>
    <property type="match status" value="1"/>
</dbReference>
<evidence type="ECO:0000256" key="4">
    <source>
        <dbReference type="PROSITE-ProRule" id="PRU00339"/>
    </source>
</evidence>
<feature type="repeat" description="TPR" evidence="4">
    <location>
        <begin position="169"/>
        <end position="202"/>
    </location>
</feature>
<dbReference type="GO" id="GO:0005739">
    <property type="term" value="C:mitochondrion"/>
    <property type="evidence" value="ECO:0007669"/>
    <property type="project" value="TreeGrafter"/>
</dbReference>
<proteinExistence type="predicted"/>
<dbReference type="PANTHER" id="PTHR16056:SF16">
    <property type="entry name" value="REGULATOR OF MICROTUBULE DYNAMICS PROTEIN 1"/>
    <property type="match status" value="1"/>
</dbReference>
<organism evidence="5 6">
    <name type="scientific">Steinernema glaseri</name>
    <dbReference type="NCBI Taxonomy" id="37863"/>
    <lineage>
        <taxon>Eukaryota</taxon>
        <taxon>Metazoa</taxon>
        <taxon>Ecdysozoa</taxon>
        <taxon>Nematoda</taxon>
        <taxon>Chromadorea</taxon>
        <taxon>Rhabditida</taxon>
        <taxon>Tylenchina</taxon>
        <taxon>Panagrolaimomorpha</taxon>
        <taxon>Strongyloidoidea</taxon>
        <taxon>Steinernematidae</taxon>
        <taxon>Steinernema</taxon>
    </lineage>
</organism>
<keyword evidence="4" id="KW-0802">TPR repeat</keyword>
<keyword evidence="5" id="KW-1185">Reference proteome</keyword>
<dbReference type="Gene3D" id="1.25.40.10">
    <property type="entry name" value="Tetratricopeptide repeat domain"/>
    <property type="match status" value="1"/>
</dbReference>
<evidence type="ECO:0000313" key="6">
    <source>
        <dbReference type="WBParaSite" id="L893_g24439.t1"/>
    </source>
</evidence>
<dbReference type="SMART" id="SM00028">
    <property type="entry name" value="TPR"/>
    <property type="match status" value="4"/>
</dbReference>
<dbReference type="PROSITE" id="PS50005">
    <property type="entry name" value="TPR"/>
    <property type="match status" value="1"/>
</dbReference>
<dbReference type="SUPFAM" id="SSF48452">
    <property type="entry name" value="TPR-like"/>
    <property type="match status" value="1"/>
</dbReference>
<dbReference type="InterPro" id="IPR011990">
    <property type="entry name" value="TPR-like_helical_dom_sf"/>
</dbReference>
<keyword evidence="2" id="KW-0963">Cytoplasm</keyword>
<evidence type="ECO:0000256" key="1">
    <source>
        <dbReference type="ARBA" id="ARBA00004245"/>
    </source>
</evidence>
<dbReference type="GO" id="GO:0097431">
    <property type="term" value="C:mitotic spindle pole"/>
    <property type="evidence" value="ECO:0007669"/>
    <property type="project" value="TreeGrafter"/>
</dbReference>
<evidence type="ECO:0000256" key="3">
    <source>
        <dbReference type="ARBA" id="ARBA00023212"/>
    </source>
</evidence>
<evidence type="ECO:0000313" key="5">
    <source>
        <dbReference type="Proteomes" id="UP000095287"/>
    </source>
</evidence>
<evidence type="ECO:0000256" key="2">
    <source>
        <dbReference type="ARBA" id="ARBA00022490"/>
    </source>
</evidence>
<reference evidence="6" key="1">
    <citation type="submission" date="2016-11" db="UniProtKB">
        <authorList>
            <consortium name="WormBaseParasite"/>
        </authorList>
    </citation>
    <scope>IDENTIFICATION</scope>
</reference>
<comment type="subcellular location">
    <subcellularLocation>
        <location evidence="1">Cytoplasm</location>
        <location evidence="1">Cytoskeleton</location>
    </subcellularLocation>
</comment>
<keyword evidence="3" id="KW-0206">Cytoskeleton</keyword>
<dbReference type="GO" id="GO:0008017">
    <property type="term" value="F:microtubule binding"/>
    <property type="evidence" value="ECO:0007669"/>
    <property type="project" value="TreeGrafter"/>
</dbReference>
<dbReference type="Pfam" id="PF13432">
    <property type="entry name" value="TPR_16"/>
    <property type="match status" value="1"/>
</dbReference>
<accession>A0A1I7ZAL5</accession>
<dbReference type="GO" id="GO:0005876">
    <property type="term" value="C:spindle microtubule"/>
    <property type="evidence" value="ECO:0007669"/>
    <property type="project" value="TreeGrafter"/>
</dbReference>